<protein>
    <recommendedName>
        <fullName evidence="5">Peptidase S1 domain-containing protein</fullName>
    </recommendedName>
</protein>
<sequence length="313" mass="34220">MRSLLLLVFVGLSSASPLPLPRNVEHELFVNVTKGLVHPSELVLSAISMHSKVSPIQIFGGSTAERGQFPAQVFLLMTNTDGDNYICGGSLLTTRHVLTAAHCTEKLVAPSYAMLGLVDITTAQRTPGVQIKKVKSFANHPDYDGDGNSVHDDIGVITLESEVELSDYVKTVQIKKEDGSLLEDKKETVSGFGTYMFKNDEPVTSRVLRFVQVDHIDYDWCKRRWARMTGNRVHLWEKQICAGNDGKGSGPGDSGGPLQVRTADGLFQVGLVSFGVKGTDISMNQADFPAVYTRVAKYCDFIADKTDGAYKCL</sequence>
<keyword evidence="3" id="KW-0645">Protease</keyword>
<dbReference type="InterPro" id="IPR009003">
    <property type="entry name" value="Peptidase_S1_PA"/>
</dbReference>
<dbReference type="PANTHER" id="PTHR24256">
    <property type="entry name" value="TRYPTASE-RELATED"/>
    <property type="match status" value="1"/>
</dbReference>
<dbReference type="InterPro" id="IPR051487">
    <property type="entry name" value="Ser/Thr_Proteases_Immune/Dev"/>
</dbReference>
<keyword evidence="7" id="KW-1185">Reference proteome</keyword>
<evidence type="ECO:0000313" key="6">
    <source>
        <dbReference type="EMBL" id="KAK0418493.1"/>
    </source>
</evidence>
<gene>
    <name evidence="6" type="ORF">QR680_013591</name>
</gene>
<evidence type="ECO:0000313" key="7">
    <source>
        <dbReference type="Proteomes" id="UP001175271"/>
    </source>
</evidence>
<dbReference type="Pfam" id="PF00089">
    <property type="entry name" value="Trypsin"/>
    <property type="match status" value="1"/>
</dbReference>
<dbReference type="SMART" id="SM00020">
    <property type="entry name" value="Tryp_SPc"/>
    <property type="match status" value="1"/>
</dbReference>
<dbReference type="PRINTS" id="PR00722">
    <property type="entry name" value="CHYMOTRYPSIN"/>
</dbReference>
<proteinExistence type="inferred from homology"/>
<reference evidence="6" key="1">
    <citation type="submission" date="2023-06" db="EMBL/GenBank/DDBJ databases">
        <title>Genomic analysis of the entomopathogenic nematode Steinernema hermaphroditum.</title>
        <authorList>
            <person name="Schwarz E.M."/>
            <person name="Heppert J.K."/>
            <person name="Baniya A."/>
            <person name="Schwartz H.T."/>
            <person name="Tan C.-H."/>
            <person name="Antoshechkin I."/>
            <person name="Sternberg P.W."/>
            <person name="Goodrich-Blair H."/>
            <person name="Dillman A.R."/>
        </authorList>
    </citation>
    <scope>NUCLEOTIDE SEQUENCE</scope>
    <source>
        <strain evidence="6">PS9179</strain>
        <tissue evidence="6">Whole animal</tissue>
    </source>
</reference>
<feature type="signal peptide" evidence="4">
    <location>
        <begin position="1"/>
        <end position="15"/>
    </location>
</feature>
<name>A0AA39I619_9BILA</name>
<dbReference type="InterPro" id="IPR033116">
    <property type="entry name" value="TRYPSIN_SER"/>
</dbReference>
<dbReference type="AlphaFoldDB" id="A0AA39I619"/>
<comment type="similarity">
    <text evidence="2">Belongs to the peptidase S1 family. CLIP subfamily.</text>
</comment>
<dbReference type="EMBL" id="JAUCMV010000002">
    <property type="protein sequence ID" value="KAK0418493.1"/>
    <property type="molecule type" value="Genomic_DNA"/>
</dbReference>
<dbReference type="PROSITE" id="PS00134">
    <property type="entry name" value="TRYPSIN_HIS"/>
    <property type="match status" value="1"/>
</dbReference>
<feature type="chain" id="PRO_5041417164" description="Peptidase S1 domain-containing protein" evidence="4">
    <location>
        <begin position="16"/>
        <end position="313"/>
    </location>
</feature>
<dbReference type="CDD" id="cd00190">
    <property type="entry name" value="Tryp_SPc"/>
    <property type="match status" value="1"/>
</dbReference>
<evidence type="ECO:0000256" key="4">
    <source>
        <dbReference type="SAM" id="SignalP"/>
    </source>
</evidence>
<dbReference type="PROSITE" id="PS50240">
    <property type="entry name" value="TRYPSIN_DOM"/>
    <property type="match status" value="1"/>
</dbReference>
<evidence type="ECO:0000259" key="5">
    <source>
        <dbReference type="PROSITE" id="PS50240"/>
    </source>
</evidence>
<evidence type="ECO:0000256" key="2">
    <source>
        <dbReference type="ARBA" id="ARBA00024195"/>
    </source>
</evidence>
<dbReference type="Proteomes" id="UP001175271">
    <property type="component" value="Unassembled WGS sequence"/>
</dbReference>
<keyword evidence="1" id="KW-1015">Disulfide bond</keyword>
<dbReference type="FunFam" id="2.40.10.10:FF:000068">
    <property type="entry name" value="transmembrane protease serine 2"/>
    <property type="match status" value="1"/>
</dbReference>
<feature type="domain" description="Peptidase S1" evidence="5">
    <location>
        <begin position="58"/>
        <end position="307"/>
    </location>
</feature>
<dbReference type="SUPFAM" id="SSF50494">
    <property type="entry name" value="Trypsin-like serine proteases"/>
    <property type="match status" value="1"/>
</dbReference>
<dbReference type="InterPro" id="IPR001314">
    <property type="entry name" value="Peptidase_S1A"/>
</dbReference>
<dbReference type="Gene3D" id="2.40.10.10">
    <property type="entry name" value="Trypsin-like serine proteases"/>
    <property type="match status" value="1"/>
</dbReference>
<dbReference type="InterPro" id="IPR043504">
    <property type="entry name" value="Peptidase_S1_PA_chymotrypsin"/>
</dbReference>
<dbReference type="GO" id="GO:0004252">
    <property type="term" value="F:serine-type endopeptidase activity"/>
    <property type="evidence" value="ECO:0007669"/>
    <property type="project" value="InterPro"/>
</dbReference>
<dbReference type="PROSITE" id="PS00135">
    <property type="entry name" value="TRYPSIN_SER"/>
    <property type="match status" value="1"/>
</dbReference>
<evidence type="ECO:0000256" key="1">
    <source>
        <dbReference type="ARBA" id="ARBA00023157"/>
    </source>
</evidence>
<keyword evidence="4" id="KW-0732">Signal</keyword>
<dbReference type="GO" id="GO:0006508">
    <property type="term" value="P:proteolysis"/>
    <property type="evidence" value="ECO:0007669"/>
    <property type="project" value="UniProtKB-KW"/>
</dbReference>
<keyword evidence="3" id="KW-0378">Hydrolase</keyword>
<accession>A0AA39I619</accession>
<dbReference type="InterPro" id="IPR001254">
    <property type="entry name" value="Trypsin_dom"/>
</dbReference>
<keyword evidence="3" id="KW-0720">Serine protease</keyword>
<dbReference type="InterPro" id="IPR018114">
    <property type="entry name" value="TRYPSIN_HIS"/>
</dbReference>
<comment type="caution">
    <text evidence="6">The sequence shown here is derived from an EMBL/GenBank/DDBJ whole genome shotgun (WGS) entry which is preliminary data.</text>
</comment>
<organism evidence="6 7">
    <name type="scientific">Steinernema hermaphroditum</name>
    <dbReference type="NCBI Taxonomy" id="289476"/>
    <lineage>
        <taxon>Eukaryota</taxon>
        <taxon>Metazoa</taxon>
        <taxon>Ecdysozoa</taxon>
        <taxon>Nematoda</taxon>
        <taxon>Chromadorea</taxon>
        <taxon>Rhabditida</taxon>
        <taxon>Tylenchina</taxon>
        <taxon>Panagrolaimomorpha</taxon>
        <taxon>Strongyloidoidea</taxon>
        <taxon>Steinernematidae</taxon>
        <taxon>Steinernema</taxon>
    </lineage>
</organism>
<evidence type="ECO:0000256" key="3">
    <source>
        <dbReference type="RuleBase" id="RU363034"/>
    </source>
</evidence>